<organism evidence="1">
    <name type="scientific">bioreactor metagenome</name>
    <dbReference type="NCBI Taxonomy" id="1076179"/>
    <lineage>
        <taxon>unclassified sequences</taxon>
        <taxon>metagenomes</taxon>
        <taxon>ecological metagenomes</taxon>
    </lineage>
</organism>
<proteinExistence type="predicted"/>
<sequence>MLGPVYEEERVFSLGSKPPFGDYHRFDIVYQDGWYLGVYLDGFRQGNILPRPVVMGEQGLLILTDDARHRYHNA</sequence>
<gene>
    <name evidence="1" type="ORF">SDC9_81789</name>
</gene>
<comment type="caution">
    <text evidence="1">The sequence shown here is derived from an EMBL/GenBank/DDBJ whole genome shotgun (WGS) entry which is preliminary data.</text>
</comment>
<name>A0A644Z3S2_9ZZZZ</name>
<protein>
    <submittedName>
        <fullName evidence="1">Uncharacterized protein</fullName>
    </submittedName>
</protein>
<dbReference type="AlphaFoldDB" id="A0A644Z3S2"/>
<accession>A0A644Z3S2</accession>
<dbReference type="EMBL" id="VSSQ01007209">
    <property type="protein sequence ID" value="MPM35199.1"/>
    <property type="molecule type" value="Genomic_DNA"/>
</dbReference>
<reference evidence="1" key="1">
    <citation type="submission" date="2019-08" db="EMBL/GenBank/DDBJ databases">
        <authorList>
            <person name="Kucharzyk K."/>
            <person name="Murdoch R.W."/>
            <person name="Higgins S."/>
            <person name="Loffler F."/>
        </authorList>
    </citation>
    <scope>NUCLEOTIDE SEQUENCE</scope>
</reference>
<evidence type="ECO:0000313" key="1">
    <source>
        <dbReference type="EMBL" id="MPM35199.1"/>
    </source>
</evidence>